<name>A0A392TIE1_9FABA</name>
<dbReference type="AlphaFoldDB" id="A0A392TIE1"/>
<accession>A0A392TIE1</accession>
<comment type="caution">
    <text evidence="2">The sequence shown here is derived from an EMBL/GenBank/DDBJ whole genome shotgun (WGS) entry which is preliminary data.</text>
</comment>
<sequence length="51" mass="5506">NIGEDKHQHEVDENASASGDDAMESNKNYAVPGSSDMPTDKKVIISSKDEN</sequence>
<proteinExistence type="predicted"/>
<feature type="compositionally biased region" description="Basic and acidic residues" evidence="1">
    <location>
        <begin position="38"/>
        <end position="51"/>
    </location>
</feature>
<feature type="non-terminal residue" evidence="2">
    <location>
        <position position="51"/>
    </location>
</feature>
<organism evidence="2 3">
    <name type="scientific">Trifolium medium</name>
    <dbReference type="NCBI Taxonomy" id="97028"/>
    <lineage>
        <taxon>Eukaryota</taxon>
        <taxon>Viridiplantae</taxon>
        <taxon>Streptophyta</taxon>
        <taxon>Embryophyta</taxon>
        <taxon>Tracheophyta</taxon>
        <taxon>Spermatophyta</taxon>
        <taxon>Magnoliopsida</taxon>
        <taxon>eudicotyledons</taxon>
        <taxon>Gunneridae</taxon>
        <taxon>Pentapetalae</taxon>
        <taxon>rosids</taxon>
        <taxon>fabids</taxon>
        <taxon>Fabales</taxon>
        <taxon>Fabaceae</taxon>
        <taxon>Papilionoideae</taxon>
        <taxon>50 kb inversion clade</taxon>
        <taxon>NPAAA clade</taxon>
        <taxon>Hologalegina</taxon>
        <taxon>IRL clade</taxon>
        <taxon>Trifolieae</taxon>
        <taxon>Trifolium</taxon>
    </lineage>
</organism>
<protein>
    <submittedName>
        <fullName evidence="2">NBS-LRR resistance protein</fullName>
    </submittedName>
</protein>
<feature type="region of interest" description="Disordered" evidence="1">
    <location>
        <begin position="1"/>
        <end position="51"/>
    </location>
</feature>
<feature type="non-terminal residue" evidence="2">
    <location>
        <position position="1"/>
    </location>
</feature>
<dbReference type="EMBL" id="LXQA010579892">
    <property type="protein sequence ID" value="MCI60354.1"/>
    <property type="molecule type" value="Genomic_DNA"/>
</dbReference>
<feature type="compositionally biased region" description="Basic and acidic residues" evidence="1">
    <location>
        <begin position="1"/>
        <end position="12"/>
    </location>
</feature>
<evidence type="ECO:0000313" key="2">
    <source>
        <dbReference type="EMBL" id="MCI60354.1"/>
    </source>
</evidence>
<dbReference type="Proteomes" id="UP000265520">
    <property type="component" value="Unassembled WGS sequence"/>
</dbReference>
<evidence type="ECO:0000313" key="3">
    <source>
        <dbReference type="Proteomes" id="UP000265520"/>
    </source>
</evidence>
<evidence type="ECO:0000256" key="1">
    <source>
        <dbReference type="SAM" id="MobiDB-lite"/>
    </source>
</evidence>
<reference evidence="2 3" key="1">
    <citation type="journal article" date="2018" name="Front. Plant Sci.">
        <title>Red Clover (Trifolium pratense) and Zigzag Clover (T. medium) - A Picture of Genomic Similarities and Differences.</title>
        <authorList>
            <person name="Dluhosova J."/>
            <person name="Istvanek J."/>
            <person name="Nedelnik J."/>
            <person name="Repkova J."/>
        </authorList>
    </citation>
    <scope>NUCLEOTIDE SEQUENCE [LARGE SCALE GENOMIC DNA]</scope>
    <source>
        <strain evidence="3">cv. 10/8</strain>
        <tissue evidence="2">Leaf</tissue>
    </source>
</reference>
<keyword evidence="3" id="KW-1185">Reference proteome</keyword>